<dbReference type="RefSeq" id="WP_284919084.1">
    <property type="nucleotide sequence ID" value="NZ_CP126980.1"/>
</dbReference>
<evidence type="ECO:0000313" key="2">
    <source>
        <dbReference type="EMBL" id="WIM97688.1"/>
    </source>
</evidence>
<reference evidence="2 3" key="1">
    <citation type="submission" date="2023-06" db="EMBL/GenBank/DDBJ databases">
        <authorList>
            <person name="Yushchuk O."/>
            <person name="Binda E."/>
            <person name="Ruckert-Reed C."/>
            <person name="Fedorenko V."/>
            <person name="Kalinowski J."/>
            <person name="Marinelli F."/>
        </authorList>
    </citation>
    <scope>NUCLEOTIDE SEQUENCE [LARGE SCALE GENOMIC DNA]</scope>
    <source>
        <strain evidence="2 3">NRRL 3884</strain>
    </source>
</reference>
<dbReference type="Proteomes" id="UP001240150">
    <property type="component" value="Chromosome"/>
</dbReference>
<protein>
    <submittedName>
        <fullName evidence="2">Uncharacterized protein</fullName>
    </submittedName>
</protein>
<name>A0ABY8WJ76_9ACTN</name>
<accession>A0ABY8WJ76</accession>
<keyword evidence="3" id="KW-1185">Reference proteome</keyword>
<organism evidence="2 3">
    <name type="scientific">Actinoplanes oblitus</name>
    <dbReference type="NCBI Taxonomy" id="3040509"/>
    <lineage>
        <taxon>Bacteria</taxon>
        <taxon>Bacillati</taxon>
        <taxon>Actinomycetota</taxon>
        <taxon>Actinomycetes</taxon>
        <taxon>Micromonosporales</taxon>
        <taxon>Micromonosporaceae</taxon>
        <taxon>Actinoplanes</taxon>
    </lineage>
</organism>
<evidence type="ECO:0000313" key="3">
    <source>
        <dbReference type="Proteomes" id="UP001240150"/>
    </source>
</evidence>
<dbReference type="EMBL" id="CP126980">
    <property type="protein sequence ID" value="WIM97688.1"/>
    <property type="molecule type" value="Genomic_DNA"/>
</dbReference>
<proteinExistence type="predicted"/>
<evidence type="ECO:0000256" key="1">
    <source>
        <dbReference type="SAM" id="MobiDB-lite"/>
    </source>
</evidence>
<sequence length="99" mass="11143">MTRLMIARPTVETLPAPRLLTKTKRPDLPTLPGTSWHNDVAALRAWIIAVKADPDVDPYWVDQITQPIKEQLAAARRVSPVRGCGGRTPEHRQIKESNR</sequence>
<feature type="region of interest" description="Disordered" evidence="1">
    <location>
        <begin position="78"/>
        <end position="99"/>
    </location>
</feature>
<feature type="compositionally biased region" description="Basic and acidic residues" evidence="1">
    <location>
        <begin position="88"/>
        <end position="99"/>
    </location>
</feature>
<gene>
    <name evidence="2" type="ORF">ACTOB_001236</name>
</gene>